<feature type="compositionally biased region" description="Basic residues" evidence="1">
    <location>
        <begin position="175"/>
        <end position="187"/>
    </location>
</feature>
<organism evidence="2">
    <name type="scientific">Ananas comosus var. bracteatus</name>
    <name type="common">red pineapple</name>
    <dbReference type="NCBI Taxonomy" id="296719"/>
    <lineage>
        <taxon>Eukaryota</taxon>
        <taxon>Viridiplantae</taxon>
        <taxon>Streptophyta</taxon>
        <taxon>Embryophyta</taxon>
        <taxon>Tracheophyta</taxon>
        <taxon>Spermatophyta</taxon>
        <taxon>Magnoliopsida</taxon>
        <taxon>Liliopsida</taxon>
        <taxon>Poales</taxon>
        <taxon>Bromeliaceae</taxon>
        <taxon>Bromelioideae</taxon>
        <taxon>Ananas</taxon>
    </lineage>
</organism>
<evidence type="ECO:0000313" key="2">
    <source>
        <dbReference type="EMBL" id="CAD1835614.1"/>
    </source>
</evidence>
<name>A0A6V7PXF0_ANACO</name>
<dbReference type="AlphaFoldDB" id="A0A6V7PXF0"/>
<gene>
    <name evidence="2" type="ORF">CB5_LOCUS18825</name>
</gene>
<dbReference type="EMBL" id="LR862153">
    <property type="protein sequence ID" value="CAD1835614.1"/>
    <property type="molecule type" value="Genomic_DNA"/>
</dbReference>
<evidence type="ECO:0000256" key="1">
    <source>
        <dbReference type="SAM" id="MobiDB-lite"/>
    </source>
</evidence>
<feature type="region of interest" description="Disordered" evidence="1">
    <location>
        <begin position="131"/>
        <end position="187"/>
    </location>
</feature>
<reference evidence="2" key="1">
    <citation type="submission" date="2020-07" db="EMBL/GenBank/DDBJ databases">
        <authorList>
            <person name="Lin J."/>
        </authorList>
    </citation>
    <scope>NUCLEOTIDE SEQUENCE</scope>
</reference>
<feature type="compositionally biased region" description="Gly residues" evidence="1">
    <location>
        <begin position="132"/>
        <end position="141"/>
    </location>
</feature>
<accession>A0A6V7PXF0</accession>
<feature type="compositionally biased region" description="Basic and acidic residues" evidence="1">
    <location>
        <begin position="153"/>
        <end position="167"/>
    </location>
</feature>
<proteinExistence type="predicted"/>
<protein>
    <submittedName>
        <fullName evidence="2">Uncharacterized protein</fullName>
    </submittedName>
</protein>
<sequence>MIVYVFKCFPGNLLYTISSFEPWADRGDSVRSAVRPPRPNRAKSVAASGRGVTPYVSKLAGKFEERDKPEDVESLARELEARVLRPIRLRRSLRSGGGDDGAGPVVEVALAPQLLEEPLLLRPRVLRRRRGAIGGGGGGGEGGEEEDGNGGGGRDRVAARTEERGDEGTELGISHGKRRRRRRRRKKMAVRVLSAGEEGWGFLRQ</sequence>